<accession>A0AAP8MFW4</accession>
<dbReference type="EMBL" id="PKUR01000001">
    <property type="protein sequence ID" value="PLW87051.1"/>
    <property type="molecule type" value="Genomic_DNA"/>
</dbReference>
<dbReference type="Pfam" id="PF11219">
    <property type="entry name" value="DUF3014"/>
    <property type="match status" value="1"/>
</dbReference>
<evidence type="ECO:0000313" key="3">
    <source>
        <dbReference type="EMBL" id="PLW87051.1"/>
    </source>
</evidence>
<protein>
    <recommendedName>
        <fullName evidence="5">DUF3014 domain-containing protein</fullName>
    </recommendedName>
</protein>
<feature type="compositionally biased region" description="Pro residues" evidence="1">
    <location>
        <begin position="70"/>
        <end position="89"/>
    </location>
</feature>
<name>A0AAP8MFW4_9GAMM</name>
<evidence type="ECO:0008006" key="5">
    <source>
        <dbReference type="Google" id="ProtNLM"/>
    </source>
</evidence>
<keyword evidence="2" id="KW-0472">Membrane</keyword>
<dbReference type="RefSeq" id="WP_102106052.1">
    <property type="nucleotide sequence ID" value="NZ_BMYL01000001.1"/>
</dbReference>
<keyword evidence="4" id="KW-1185">Reference proteome</keyword>
<gene>
    <name evidence="3" type="ORF">C0029_00135</name>
</gene>
<sequence>MNIDNEGTEQPMQADQEDRPYDEFESSSSGPPLLSIVIGIILIALIGAWFMLGSEEPPAPEPTVTEITPAAPPEPLPEPEPVVTPAPDIPEPDPVEALPEPNTPPPPPPLALEDSDPVVRDTSAPMVAGSVLEAGLENDQLLNRMAGLIDATSQGRVFYEVFKLAPPATQFAVIEKGDIAYIDPASYDRYDAYTQAITGLDADMLAATFHTFRPLLEEAYASLGYKEEQLDNSLIRALDTVIAAPVPSEPAALEKDITTWHYVDPELENLSPLAKQLIRMGPDNQRKLQAHATAIRAALLKAPAQ</sequence>
<reference evidence="3 4" key="1">
    <citation type="submission" date="2018-01" db="EMBL/GenBank/DDBJ databases">
        <title>The draft genome sequence of Halioglobus japonicus S1-36.</title>
        <authorList>
            <person name="Du Z.-J."/>
            <person name="Shi M.-J."/>
        </authorList>
    </citation>
    <scope>NUCLEOTIDE SEQUENCE [LARGE SCALE GENOMIC DNA]</scope>
    <source>
        <strain evidence="3 4">S1-36</strain>
    </source>
</reference>
<evidence type="ECO:0000256" key="1">
    <source>
        <dbReference type="SAM" id="MobiDB-lite"/>
    </source>
</evidence>
<organism evidence="3 4">
    <name type="scientific">Halioglobus japonicus</name>
    <dbReference type="NCBI Taxonomy" id="930805"/>
    <lineage>
        <taxon>Bacteria</taxon>
        <taxon>Pseudomonadati</taxon>
        <taxon>Pseudomonadota</taxon>
        <taxon>Gammaproteobacteria</taxon>
        <taxon>Cellvibrionales</taxon>
        <taxon>Halieaceae</taxon>
        <taxon>Halioglobus</taxon>
    </lineage>
</organism>
<dbReference type="InterPro" id="IPR021382">
    <property type="entry name" value="DUF3014"/>
</dbReference>
<comment type="caution">
    <text evidence="3">The sequence shown here is derived from an EMBL/GenBank/DDBJ whole genome shotgun (WGS) entry which is preliminary data.</text>
</comment>
<feature type="region of interest" description="Disordered" evidence="1">
    <location>
        <begin position="57"/>
        <end position="115"/>
    </location>
</feature>
<feature type="compositionally biased region" description="Pro residues" evidence="1">
    <location>
        <begin position="101"/>
        <end position="110"/>
    </location>
</feature>
<dbReference type="Proteomes" id="UP000235162">
    <property type="component" value="Unassembled WGS sequence"/>
</dbReference>
<proteinExistence type="predicted"/>
<keyword evidence="2" id="KW-1133">Transmembrane helix</keyword>
<dbReference type="AlphaFoldDB" id="A0AAP8MFW4"/>
<evidence type="ECO:0000313" key="4">
    <source>
        <dbReference type="Proteomes" id="UP000235162"/>
    </source>
</evidence>
<feature type="transmembrane region" description="Helical" evidence="2">
    <location>
        <begin position="33"/>
        <end position="52"/>
    </location>
</feature>
<feature type="region of interest" description="Disordered" evidence="1">
    <location>
        <begin position="1"/>
        <end position="29"/>
    </location>
</feature>
<evidence type="ECO:0000256" key="2">
    <source>
        <dbReference type="SAM" id="Phobius"/>
    </source>
</evidence>
<keyword evidence="2" id="KW-0812">Transmembrane</keyword>